<dbReference type="Gene3D" id="1.20.1070.10">
    <property type="entry name" value="Rhodopsin 7-helix transmembrane proteins"/>
    <property type="match status" value="1"/>
</dbReference>
<keyword evidence="2" id="KW-1003">Cell membrane</keyword>
<evidence type="ECO:0000313" key="14">
    <source>
        <dbReference type="Proteomes" id="UP000001593"/>
    </source>
</evidence>
<evidence type="ECO:0000256" key="7">
    <source>
        <dbReference type="ARBA" id="ARBA00023170"/>
    </source>
</evidence>
<evidence type="ECO:0000313" key="13">
    <source>
        <dbReference type="EMBL" id="EDO48637.1"/>
    </source>
</evidence>
<feature type="transmembrane region" description="Helical" evidence="11">
    <location>
        <begin position="103"/>
        <end position="125"/>
    </location>
</feature>
<accession>A7RJ90</accession>
<dbReference type="AlphaFoldDB" id="A7RJ90"/>
<keyword evidence="7" id="KW-0675">Receptor</keyword>
<keyword evidence="3 11" id="KW-0812">Transmembrane</keyword>
<dbReference type="PRINTS" id="PR00237">
    <property type="entry name" value="GPCRRHODOPSN"/>
</dbReference>
<dbReference type="HOGENOM" id="CLU_495495_0_0_1"/>
<feature type="compositionally biased region" description="Polar residues" evidence="10">
    <location>
        <begin position="404"/>
        <end position="422"/>
    </location>
</feature>
<feature type="compositionally biased region" description="Basic and acidic residues" evidence="10">
    <location>
        <begin position="513"/>
        <end position="533"/>
    </location>
</feature>
<keyword evidence="5" id="KW-0297">G-protein coupled receptor</keyword>
<feature type="region of interest" description="Disordered" evidence="10">
    <location>
        <begin position="402"/>
        <end position="550"/>
    </location>
</feature>
<evidence type="ECO:0000256" key="8">
    <source>
        <dbReference type="ARBA" id="ARBA00023180"/>
    </source>
</evidence>
<dbReference type="SMART" id="SM01381">
    <property type="entry name" value="7TM_GPCR_Srsx"/>
    <property type="match status" value="1"/>
</dbReference>
<organism evidence="13 14">
    <name type="scientific">Nematostella vectensis</name>
    <name type="common">Starlet sea anemone</name>
    <dbReference type="NCBI Taxonomy" id="45351"/>
    <lineage>
        <taxon>Eukaryota</taxon>
        <taxon>Metazoa</taxon>
        <taxon>Cnidaria</taxon>
        <taxon>Anthozoa</taxon>
        <taxon>Hexacorallia</taxon>
        <taxon>Actiniaria</taxon>
        <taxon>Edwardsiidae</taxon>
        <taxon>Nematostella</taxon>
    </lineage>
</organism>
<evidence type="ECO:0000256" key="4">
    <source>
        <dbReference type="ARBA" id="ARBA00022989"/>
    </source>
</evidence>
<feature type="compositionally biased region" description="Polar residues" evidence="10">
    <location>
        <begin position="534"/>
        <end position="550"/>
    </location>
</feature>
<name>A7RJ90_NEMVE</name>
<dbReference type="PANTHER" id="PTHR24246:SF27">
    <property type="entry name" value="ADENOSINE RECEPTOR, ISOFORM A"/>
    <property type="match status" value="1"/>
</dbReference>
<keyword evidence="8" id="KW-0325">Glycoprotein</keyword>
<protein>
    <recommendedName>
        <fullName evidence="12">G-protein coupled receptors family 1 profile domain-containing protein</fullName>
    </recommendedName>
</protein>
<dbReference type="OMA" id="KENGRET"/>
<dbReference type="STRING" id="45351.A7RJ90"/>
<keyword evidence="14" id="KW-1185">Reference proteome</keyword>
<dbReference type="PROSITE" id="PS50262">
    <property type="entry name" value="G_PROTEIN_RECEP_F1_2"/>
    <property type="match status" value="1"/>
</dbReference>
<feature type="transmembrane region" description="Helical" evidence="11">
    <location>
        <begin position="146"/>
        <end position="165"/>
    </location>
</feature>
<dbReference type="InParanoid" id="A7RJ90"/>
<dbReference type="KEGG" id="nve:5520881"/>
<dbReference type="Proteomes" id="UP000001593">
    <property type="component" value="Unassembled WGS sequence"/>
</dbReference>
<feature type="transmembrane region" description="Helical" evidence="11">
    <location>
        <begin position="30"/>
        <end position="56"/>
    </location>
</feature>
<proteinExistence type="predicted"/>
<feature type="domain" description="G-protein coupled receptors family 1 profile" evidence="12">
    <location>
        <begin position="46"/>
        <end position="290"/>
    </location>
</feature>
<evidence type="ECO:0000256" key="11">
    <source>
        <dbReference type="SAM" id="Phobius"/>
    </source>
</evidence>
<evidence type="ECO:0000256" key="5">
    <source>
        <dbReference type="ARBA" id="ARBA00023040"/>
    </source>
</evidence>
<keyword evidence="9" id="KW-0807">Transducer</keyword>
<keyword evidence="4 11" id="KW-1133">Transmembrane helix</keyword>
<evidence type="ECO:0000256" key="2">
    <source>
        <dbReference type="ARBA" id="ARBA00022475"/>
    </source>
</evidence>
<evidence type="ECO:0000256" key="6">
    <source>
        <dbReference type="ARBA" id="ARBA00023136"/>
    </source>
</evidence>
<feature type="compositionally biased region" description="Basic and acidic residues" evidence="10">
    <location>
        <begin position="472"/>
        <end position="501"/>
    </location>
</feature>
<dbReference type="OrthoDB" id="10042731at2759"/>
<dbReference type="PhylomeDB" id="A7RJ90"/>
<dbReference type="PANTHER" id="PTHR24246">
    <property type="entry name" value="OLFACTORY RECEPTOR AND ADENOSINE RECEPTOR"/>
    <property type="match status" value="1"/>
</dbReference>
<evidence type="ECO:0000259" key="12">
    <source>
        <dbReference type="PROSITE" id="PS50262"/>
    </source>
</evidence>
<feature type="transmembrane region" description="Helical" evidence="11">
    <location>
        <begin position="63"/>
        <end position="83"/>
    </location>
</feature>
<reference evidence="13 14" key="1">
    <citation type="journal article" date="2007" name="Science">
        <title>Sea anemone genome reveals ancestral eumetazoan gene repertoire and genomic organization.</title>
        <authorList>
            <person name="Putnam N.H."/>
            <person name="Srivastava M."/>
            <person name="Hellsten U."/>
            <person name="Dirks B."/>
            <person name="Chapman J."/>
            <person name="Salamov A."/>
            <person name="Terry A."/>
            <person name="Shapiro H."/>
            <person name="Lindquist E."/>
            <person name="Kapitonov V.V."/>
            <person name="Jurka J."/>
            <person name="Genikhovich G."/>
            <person name="Grigoriev I.V."/>
            <person name="Lucas S.M."/>
            <person name="Steele R.E."/>
            <person name="Finnerty J.R."/>
            <person name="Technau U."/>
            <person name="Martindale M.Q."/>
            <person name="Rokhsar D.S."/>
        </authorList>
    </citation>
    <scope>NUCLEOTIDE SEQUENCE [LARGE SCALE GENOMIC DNA]</scope>
    <source>
        <strain evidence="14">CH2 X CH6</strain>
    </source>
</reference>
<feature type="transmembrane region" description="Helical" evidence="11">
    <location>
        <begin position="177"/>
        <end position="201"/>
    </location>
</feature>
<dbReference type="GO" id="GO:0007186">
    <property type="term" value="P:G protein-coupled receptor signaling pathway"/>
    <property type="evidence" value="ECO:0000318"/>
    <property type="project" value="GO_Central"/>
</dbReference>
<dbReference type="Pfam" id="PF00001">
    <property type="entry name" value="7tm_1"/>
    <property type="match status" value="1"/>
</dbReference>
<dbReference type="eggNOG" id="KOG3656">
    <property type="taxonomic scope" value="Eukaryota"/>
</dbReference>
<dbReference type="InterPro" id="IPR000276">
    <property type="entry name" value="GPCR_Rhodpsn"/>
</dbReference>
<sequence>MTSQASNVIPMTDVPTSSPCTVHTVSTGSILTAFCYGALIPPTVLGNGLVVISFVINRRLRTATNIFILGLSLSDLLIGSYSLPFWTYIVSYDFLSVGICYKSLYQTYICMDILTGCASILQLTAIATERLFFTISPLKHRRLPRLVYYIMLIAAWLFSTFVAALQPVQSESWEHIYSVFLLVTCFIIPLIIIISVYLYILHVGRRQARPRRSSQSSVGSSGGYLKEFHIFITVIVITGLFVTAWMPFFVVTVIATLCPSCLPPVPQVYHLVRFVKWMQYSSSSVNPYIYAYRNVELKRTFWKVLESCLCGLYKRDRPGSINDFHRRSEVHMPGCPRKMNSTLARSAHVNASFKDEMENSVAPERFQSIPGQLTFERQGCKENGRETSYLDEEIVNLGPAPQRFSLQPKKTTRGSTIMNGHSSLCPGKIDIVKNRQTNPARNHHRSASVSNMSGPPRRGTGASQVGRPRTSTHSDVRESRDNPGMKSDSRDRESRDSEGSRKIRTSSFATDVARLDTDSASKYRGGTRERWRTDNVSTRRNPSDNQASYV</sequence>
<evidence type="ECO:0000256" key="9">
    <source>
        <dbReference type="ARBA" id="ARBA00023224"/>
    </source>
</evidence>
<dbReference type="EMBL" id="DS469513">
    <property type="protein sequence ID" value="EDO48637.1"/>
    <property type="molecule type" value="Genomic_DNA"/>
</dbReference>
<keyword evidence="6 11" id="KW-0472">Membrane</keyword>
<comment type="subcellular location">
    <subcellularLocation>
        <location evidence="1">Cell membrane</location>
        <topology evidence="1">Multi-pass membrane protein</topology>
    </subcellularLocation>
</comment>
<dbReference type="GO" id="GO:0001609">
    <property type="term" value="F:G protein-coupled adenosine receptor activity"/>
    <property type="evidence" value="ECO:0000318"/>
    <property type="project" value="GO_Central"/>
</dbReference>
<dbReference type="InterPro" id="IPR017452">
    <property type="entry name" value="GPCR_Rhodpsn_7TM"/>
</dbReference>
<dbReference type="SUPFAM" id="SSF81321">
    <property type="entry name" value="Family A G protein-coupled receptor-like"/>
    <property type="match status" value="1"/>
</dbReference>
<evidence type="ECO:0000256" key="3">
    <source>
        <dbReference type="ARBA" id="ARBA00022692"/>
    </source>
</evidence>
<evidence type="ECO:0000256" key="1">
    <source>
        <dbReference type="ARBA" id="ARBA00004651"/>
    </source>
</evidence>
<gene>
    <name evidence="13" type="ORF">NEMVEDRAFT_v1g238699</name>
</gene>
<dbReference type="GO" id="GO:0005886">
    <property type="term" value="C:plasma membrane"/>
    <property type="evidence" value="ECO:0000318"/>
    <property type="project" value="GO_Central"/>
</dbReference>
<evidence type="ECO:0000256" key="10">
    <source>
        <dbReference type="SAM" id="MobiDB-lite"/>
    </source>
</evidence>
<feature type="transmembrane region" description="Helical" evidence="11">
    <location>
        <begin position="230"/>
        <end position="257"/>
    </location>
</feature>